<dbReference type="SUPFAM" id="SSF51905">
    <property type="entry name" value="FAD/NAD(P)-binding domain"/>
    <property type="match status" value="1"/>
</dbReference>
<evidence type="ECO:0000313" key="2">
    <source>
        <dbReference type="Proteomes" id="UP000540568"/>
    </source>
</evidence>
<dbReference type="Proteomes" id="UP000540568">
    <property type="component" value="Unassembled WGS sequence"/>
</dbReference>
<dbReference type="Gene3D" id="3.50.50.60">
    <property type="entry name" value="FAD/NAD(P)-binding domain"/>
    <property type="match status" value="1"/>
</dbReference>
<dbReference type="EMBL" id="JACGWV010000001">
    <property type="protein sequence ID" value="MBA8806415.1"/>
    <property type="molecule type" value="Genomic_DNA"/>
</dbReference>
<dbReference type="RefSeq" id="WP_182614147.1">
    <property type="nucleotide sequence ID" value="NZ_BAAATF010000002.1"/>
</dbReference>
<proteinExistence type="predicted"/>
<comment type="caution">
    <text evidence="1">The sequence shown here is derived from an EMBL/GenBank/DDBJ whole genome shotgun (WGS) entry which is preliminary data.</text>
</comment>
<gene>
    <name evidence="1" type="ORF">FHX71_000357</name>
</gene>
<evidence type="ECO:0000313" key="1">
    <source>
        <dbReference type="EMBL" id="MBA8806415.1"/>
    </source>
</evidence>
<dbReference type="InterPro" id="IPR036188">
    <property type="entry name" value="FAD/NAD-bd_sf"/>
</dbReference>
<keyword evidence="2" id="KW-1185">Reference proteome</keyword>
<reference evidence="1 2" key="1">
    <citation type="submission" date="2020-07" db="EMBL/GenBank/DDBJ databases">
        <title>Sequencing the genomes of 1000 actinobacteria strains.</title>
        <authorList>
            <person name="Klenk H.-P."/>
        </authorList>
    </citation>
    <scope>NUCLEOTIDE SEQUENCE [LARGE SCALE GENOMIC DNA]</scope>
    <source>
        <strain evidence="1 2">DSM 44121</strain>
    </source>
</reference>
<evidence type="ECO:0008006" key="3">
    <source>
        <dbReference type="Google" id="ProtNLM"/>
    </source>
</evidence>
<dbReference type="AlphaFoldDB" id="A0A7W3PC10"/>
<organism evidence="1 2">
    <name type="scientific">Promicromonospora sukumoe</name>
    <dbReference type="NCBI Taxonomy" id="88382"/>
    <lineage>
        <taxon>Bacteria</taxon>
        <taxon>Bacillati</taxon>
        <taxon>Actinomycetota</taxon>
        <taxon>Actinomycetes</taxon>
        <taxon>Micrococcales</taxon>
        <taxon>Promicromonosporaceae</taxon>
        <taxon>Promicromonospora</taxon>
    </lineage>
</organism>
<protein>
    <recommendedName>
        <fullName evidence="3">Pyridine nucleotide-disulfide oxidoreductase</fullName>
    </recommendedName>
</protein>
<accession>A0A7W3PC10</accession>
<name>A0A7W3PC10_9MICO</name>
<sequence>MTPETITVDYLIIGAGATGMAFADALLSESTGTMAVVDRNHAPGGHWTMSYPFVRLHGPSNVYGVHSRAMPSDSVGASLASRNEVLDYYDRIMRDVLVASGRVTYLPMHDVADVRAGRPATARARSLVTGATTQIVVRKRIVDASYVNVTVPAMMRPGYDVEDGAPVVPVNRLVELGGAPERFTVVGAGKTGLDACLWLLNQGVTPDRIRWIAPRDAWLVNRSHEGAESQFRELTRLHEHDSVDGATGALEELGLVLRRDPAVTPGAFRCATVSSTELDQLRQIEDVVRLGRVRRIDSAGAHLEGGTIPTPHGTVYVDCSADGLTQKQPRPVFDEGTITLQPLLPCLVAPSAAVIAKLESLDLDDATRNHLAPPAQNPRTARDLLSFYGTRMERLHRWSSSPALFEWLVGSRLSAALFDLHEMADPDNRATVAALAGHLDDVLKRDDDPA</sequence>